<accession>A0A0F3PL90</accession>
<sequence length="51" mass="6129">MFDVVSSHVHDLIVNVLSQIDRSTKFYTTELYKGMEVWLRNINELNHEYRS</sequence>
<name>A0A0F3PL90_ANAPH</name>
<evidence type="ECO:0000313" key="2">
    <source>
        <dbReference type="Proteomes" id="UP000033722"/>
    </source>
</evidence>
<dbReference type="PATRIC" id="fig|1359157.3.peg.1387"/>
<gene>
    <name evidence="1" type="ORF">APHCRT_1503</name>
</gene>
<reference evidence="1 2" key="1">
    <citation type="submission" date="2015-01" db="EMBL/GenBank/DDBJ databases">
        <title>Genome Sequencing of Rickettsiales.</title>
        <authorList>
            <person name="Daugherty S.C."/>
            <person name="Su Q."/>
            <person name="Abolude K."/>
            <person name="Beier-Sexton M."/>
            <person name="Carlyon J.A."/>
            <person name="Carter R."/>
            <person name="Day N.P."/>
            <person name="Dumler S.J."/>
            <person name="Dyachenko V."/>
            <person name="Godinez A."/>
            <person name="Kurtti T.J."/>
            <person name="Lichay M."/>
            <person name="Mullins K.E."/>
            <person name="Ott S."/>
            <person name="Pappas-Brown V."/>
            <person name="Paris D.H."/>
            <person name="Patel P."/>
            <person name="Richards A.L."/>
            <person name="Sadzewicz L."/>
            <person name="Sears K."/>
            <person name="Seidman D."/>
            <person name="Sengamalay N."/>
            <person name="Stenos J."/>
            <person name="Tallon L.J."/>
            <person name="Vincent G."/>
            <person name="Fraser C.M."/>
            <person name="Munderloh U."/>
            <person name="Dunning-Hotopp J.C."/>
        </authorList>
    </citation>
    <scope>NUCLEOTIDE SEQUENCE [LARGE SCALE GENOMIC DNA]</scope>
    <source>
        <strain evidence="1 2">CRT53-1</strain>
    </source>
</reference>
<dbReference type="Proteomes" id="UP000033722">
    <property type="component" value="Unassembled WGS sequence"/>
</dbReference>
<proteinExistence type="predicted"/>
<dbReference type="AlphaFoldDB" id="A0A0F3PL90"/>
<evidence type="ECO:0000313" key="1">
    <source>
        <dbReference type="EMBL" id="KJV80742.1"/>
    </source>
</evidence>
<protein>
    <submittedName>
        <fullName evidence="1">Uncharacterized protein</fullName>
    </submittedName>
</protein>
<dbReference type="EMBL" id="LAOD01000034">
    <property type="protein sequence ID" value="KJV80742.1"/>
    <property type="molecule type" value="Genomic_DNA"/>
</dbReference>
<comment type="caution">
    <text evidence="1">The sequence shown here is derived from an EMBL/GenBank/DDBJ whole genome shotgun (WGS) entry which is preliminary data.</text>
</comment>
<organism evidence="1 2">
    <name type="scientific">Anaplasma phagocytophilum str. CRT53-1</name>
    <dbReference type="NCBI Taxonomy" id="1359157"/>
    <lineage>
        <taxon>Bacteria</taxon>
        <taxon>Pseudomonadati</taxon>
        <taxon>Pseudomonadota</taxon>
        <taxon>Alphaproteobacteria</taxon>
        <taxon>Rickettsiales</taxon>
        <taxon>Anaplasmataceae</taxon>
        <taxon>Anaplasma</taxon>
        <taxon>phagocytophilum group</taxon>
    </lineage>
</organism>